<evidence type="ECO:0000313" key="5">
    <source>
        <dbReference type="Proteomes" id="UP001146120"/>
    </source>
</evidence>
<gene>
    <name evidence="4" type="ORF">N0F65_011219</name>
</gene>
<reference evidence="4" key="2">
    <citation type="journal article" date="2023" name="Microbiol Resour">
        <title>Decontamination and Annotation of the Draft Genome Sequence of the Oomycete Lagenidium giganteum ARSEF 373.</title>
        <authorList>
            <person name="Morgan W.R."/>
            <person name="Tartar A."/>
        </authorList>
    </citation>
    <scope>NUCLEOTIDE SEQUENCE</scope>
    <source>
        <strain evidence="4">ARSEF 373</strain>
    </source>
</reference>
<protein>
    <recommendedName>
        <fullName evidence="3">CBM1 domain-containing protein</fullName>
    </recommendedName>
</protein>
<feature type="domain" description="CBM1" evidence="3">
    <location>
        <begin position="73"/>
        <end position="109"/>
    </location>
</feature>
<sequence>MKVVALLAVTSAVVAAESAAHVHVRVHEHDRGAPQAPPAKEWEQCKWVDRTVPCEKGLQCTNQNTWYGQCVKLEAAVWGQCNGKGWPKPATCPKGNTCVYSNEYYSQCRSGGRRHHHHHRSHHHHDKAGEWEQCLWNDRTVPCNNGLKCVKLNDWYGQCQKDNGGGNNGGNNSNQPVGEWQQCHWKGRDVPCNNGLMCVNDNEWYGKCVKKNADKWGQCYGQGWPEKASCSGGSSCQKINEWYWQCK</sequence>
<name>A0AAV2YPG3_9STRA</name>
<organism evidence="4 5">
    <name type="scientific">Lagenidium giganteum</name>
    <dbReference type="NCBI Taxonomy" id="4803"/>
    <lineage>
        <taxon>Eukaryota</taxon>
        <taxon>Sar</taxon>
        <taxon>Stramenopiles</taxon>
        <taxon>Oomycota</taxon>
        <taxon>Peronosporomycetes</taxon>
        <taxon>Pythiales</taxon>
        <taxon>Pythiaceae</taxon>
    </lineage>
</organism>
<feature type="chain" id="PRO_5043495049" description="CBM1 domain-containing protein" evidence="2">
    <location>
        <begin position="17"/>
        <end position="247"/>
    </location>
</feature>
<comment type="caution">
    <text evidence="4">The sequence shown here is derived from an EMBL/GenBank/DDBJ whole genome shotgun (WGS) entry which is preliminary data.</text>
</comment>
<keyword evidence="1 2" id="KW-0732">Signal</keyword>
<evidence type="ECO:0000313" key="4">
    <source>
        <dbReference type="EMBL" id="DAZ96542.1"/>
    </source>
</evidence>
<reference evidence="4" key="1">
    <citation type="submission" date="2022-11" db="EMBL/GenBank/DDBJ databases">
        <authorList>
            <person name="Morgan W.R."/>
            <person name="Tartar A."/>
        </authorList>
    </citation>
    <scope>NUCLEOTIDE SEQUENCE</scope>
    <source>
        <strain evidence="4">ARSEF 373</strain>
    </source>
</reference>
<dbReference type="EMBL" id="DAKRPA010000164">
    <property type="protein sequence ID" value="DAZ96542.1"/>
    <property type="molecule type" value="Genomic_DNA"/>
</dbReference>
<dbReference type="GO" id="GO:0030248">
    <property type="term" value="F:cellulose binding"/>
    <property type="evidence" value="ECO:0007669"/>
    <property type="project" value="InterPro"/>
</dbReference>
<dbReference type="PROSITE" id="PS51164">
    <property type="entry name" value="CBM1_2"/>
    <property type="match status" value="2"/>
</dbReference>
<feature type="signal peptide" evidence="2">
    <location>
        <begin position="1"/>
        <end position="16"/>
    </location>
</feature>
<dbReference type="InterPro" id="IPR000254">
    <property type="entry name" value="CBD"/>
</dbReference>
<dbReference type="SMART" id="SM00236">
    <property type="entry name" value="fCBD"/>
    <property type="match status" value="5"/>
</dbReference>
<dbReference type="Proteomes" id="UP001146120">
    <property type="component" value="Unassembled WGS sequence"/>
</dbReference>
<dbReference type="Pfam" id="PF00734">
    <property type="entry name" value="CBM_1"/>
    <property type="match status" value="2"/>
</dbReference>
<dbReference type="SUPFAM" id="SSF57180">
    <property type="entry name" value="Cellulose-binding domain"/>
    <property type="match status" value="2"/>
</dbReference>
<proteinExistence type="predicted"/>
<dbReference type="GO" id="GO:0005576">
    <property type="term" value="C:extracellular region"/>
    <property type="evidence" value="ECO:0007669"/>
    <property type="project" value="InterPro"/>
</dbReference>
<accession>A0AAV2YPG3</accession>
<dbReference type="AlphaFoldDB" id="A0AAV2YPG3"/>
<keyword evidence="5" id="KW-1185">Reference proteome</keyword>
<dbReference type="GO" id="GO:0005975">
    <property type="term" value="P:carbohydrate metabolic process"/>
    <property type="evidence" value="ECO:0007669"/>
    <property type="project" value="InterPro"/>
</dbReference>
<feature type="domain" description="CBM1" evidence="3">
    <location>
        <begin position="211"/>
        <end position="247"/>
    </location>
</feature>
<evidence type="ECO:0000256" key="2">
    <source>
        <dbReference type="SAM" id="SignalP"/>
    </source>
</evidence>
<dbReference type="InterPro" id="IPR035971">
    <property type="entry name" value="CBD_sf"/>
</dbReference>
<evidence type="ECO:0000259" key="3">
    <source>
        <dbReference type="PROSITE" id="PS51164"/>
    </source>
</evidence>
<evidence type="ECO:0000256" key="1">
    <source>
        <dbReference type="ARBA" id="ARBA00022729"/>
    </source>
</evidence>